<protein>
    <submittedName>
        <fullName evidence="2">Prolactin receptor</fullName>
    </submittedName>
</protein>
<dbReference type="Gene3D" id="2.60.40.10">
    <property type="entry name" value="Immunoglobulins"/>
    <property type="match status" value="1"/>
</dbReference>
<dbReference type="EMBL" id="PGGH01213529">
    <property type="protein sequence ID" value="NIG60748.1"/>
    <property type="molecule type" value="Genomic_DNA"/>
</dbReference>
<keyword evidence="3" id="KW-1185">Reference proteome</keyword>
<feature type="region of interest" description="Disordered" evidence="1">
    <location>
        <begin position="330"/>
        <end position="356"/>
    </location>
</feature>
<feature type="compositionally biased region" description="Basic and acidic residues" evidence="1">
    <location>
        <begin position="276"/>
        <end position="298"/>
    </location>
</feature>
<dbReference type="Proteomes" id="UP001165941">
    <property type="component" value="Unassembled WGS sequence"/>
</dbReference>
<name>A0ABX0S6S4_PONBL</name>
<dbReference type="SUPFAM" id="SSF49265">
    <property type="entry name" value="Fibronectin type III"/>
    <property type="match status" value="1"/>
</dbReference>
<evidence type="ECO:0000313" key="2">
    <source>
        <dbReference type="EMBL" id="NIG60748.1"/>
    </source>
</evidence>
<comment type="caution">
    <text evidence="2">The sequence shown here is derived from an EMBL/GenBank/DDBJ whole genome shotgun (WGS) entry which is preliminary data.</text>
</comment>
<accession>A0ABX0S6S4</accession>
<organism evidence="2 3">
    <name type="scientific">Pontoporia blainvillei</name>
    <name type="common">Franciscana</name>
    <name type="synonym">Delphinus blainvillei</name>
    <dbReference type="NCBI Taxonomy" id="48723"/>
    <lineage>
        <taxon>Eukaryota</taxon>
        <taxon>Metazoa</taxon>
        <taxon>Chordata</taxon>
        <taxon>Craniata</taxon>
        <taxon>Vertebrata</taxon>
        <taxon>Euteleostomi</taxon>
        <taxon>Mammalia</taxon>
        <taxon>Eutheria</taxon>
        <taxon>Laurasiatheria</taxon>
        <taxon>Artiodactyla</taxon>
        <taxon>Whippomorpha</taxon>
        <taxon>Cetacea</taxon>
        <taxon>Odontoceti</taxon>
        <taxon>Pontoporiidae</taxon>
        <taxon>Pontoporia</taxon>
    </lineage>
</organism>
<sequence>MEIKRVERSASKSYSSGFRYPYLTKYGVSFISTVEPDPPVNLTLELKQPEDRKPYLWIKWFPPTLVDVRSGWLTLQYEIRLKPEKAAEWEKGKSEELLSALGCQDFPPTSDCEELLVEFLEVDDSGDQQLVPAHSKEHPGQGVKPTHSDPDSDSGRGSCESPSLLSEKCDEPRANPSKFHTPEGLEKAEKPKTNVTQPQGPQSTSVEGKIPSFHASGSQSSTWPLLQPPSLHYSRSSYHSVADVCKLGLGTAGAASTLLDKTDTRALKPSQTIETGGERKVAEHGESESFRSKTDQDAARLLPQDKTPLTSAKPLEYVEIHKVSKDGALALLPKQNENSGRAEKTRTPQTSKEYSKVSRVMDSSILVLVQDQRAQNLAPFEEPAKEAPPSLPQNPAEVDLASFPTAPSNCRLQLGGLDYLHPTGFMHSFQ</sequence>
<feature type="region of interest" description="Disordered" evidence="1">
    <location>
        <begin position="255"/>
        <end position="308"/>
    </location>
</feature>
<dbReference type="InterPro" id="IPR036116">
    <property type="entry name" value="FN3_sf"/>
</dbReference>
<feature type="compositionally biased region" description="Polar residues" evidence="1">
    <location>
        <begin position="193"/>
        <end position="206"/>
    </location>
</feature>
<evidence type="ECO:0000256" key="1">
    <source>
        <dbReference type="SAM" id="MobiDB-lite"/>
    </source>
</evidence>
<keyword evidence="2" id="KW-0675">Receptor</keyword>
<gene>
    <name evidence="2" type="ORF">BU61_4523</name>
</gene>
<evidence type="ECO:0000313" key="3">
    <source>
        <dbReference type="Proteomes" id="UP001165941"/>
    </source>
</evidence>
<dbReference type="InterPro" id="IPR013783">
    <property type="entry name" value="Ig-like_fold"/>
</dbReference>
<feature type="compositionally biased region" description="Basic and acidic residues" evidence="1">
    <location>
        <begin position="180"/>
        <end position="192"/>
    </location>
</feature>
<feature type="region of interest" description="Disordered" evidence="1">
    <location>
        <begin position="130"/>
        <end position="233"/>
    </location>
</feature>
<reference evidence="2" key="1">
    <citation type="submission" date="2018-05" db="EMBL/GenBank/DDBJ databases">
        <authorList>
            <person name="Pedro S.L.S."/>
            <person name="Freitas R.C."/>
            <person name="Barreto A.S."/>
            <person name="Lima A.O.S."/>
        </authorList>
    </citation>
    <scope>NUCLEOTIDE SEQUENCE</scope>
    <source>
        <strain evidence="2">BP203</strain>
        <tissue evidence="2">Muscle</tissue>
    </source>
</reference>
<proteinExistence type="predicted"/>
<feature type="compositionally biased region" description="Polar residues" evidence="1">
    <location>
        <begin position="215"/>
        <end position="224"/>
    </location>
</feature>